<feature type="transmembrane region" description="Helical" evidence="1">
    <location>
        <begin position="71"/>
        <end position="94"/>
    </location>
</feature>
<dbReference type="Pfam" id="PF10080">
    <property type="entry name" value="FtrD-like"/>
    <property type="match status" value="1"/>
</dbReference>
<feature type="transmembrane region" description="Helical" evidence="1">
    <location>
        <begin position="180"/>
        <end position="199"/>
    </location>
</feature>
<feature type="transmembrane region" description="Helical" evidence="1">
    <location>
        <begin position="147"/>
        <end position="168"/>
    </location>
</feature>
<reference evidence="3 4" key="1">
    <citation type="submission" date="2018-06" db="EMBL/GenBank/DDBJ databases">
        <authorList>
            <consortium name="Pathogen Informatics"/>
            <person name="Doyle S."/>
        </authorList>
    </citation>
    <scope>NUCLEOTIDE SEQUENCE [LARGE SCALE GENOMIC DNA]</scope>
    <source>
        <strain evidence="3 4">NCTC11820</strain>
    </source>
</reference>
<keyword evidence="1" id="KW-0472">Membrane</keyword>
<evidence type="ECO:0000313" key="4">
    <source>
        <dbReference type="Proteomes" id="UP000250245"/>
    </source>
</evidence>
<sequence length="424" mass="46398">MLKLFVVALRYGLPLFVPLAILLATRPHTPMERRVVARITTVVLVVAALAAAILAWFRLNTNLIDVPTMNFYLVPVMLICSLGFLGMSWWFGAADLYDIKQSAKHRALLVVSLLTAVSIIINFGFEYAFSTDEIVLMGSSPLETESLARFAGFVFGSLLVVIAGWAYVHATKLVPAMVRLAITTAVFLVVIGPRSILLYQQLAARGFLPRSRTIFELVLWIQNANTVMLLTLVVLTAIPGIIAIWFSSKPVNVSGPEARLAKADRISRRHFLELALGGTVVFVSALTVGKRVAEAVPELSPIEPSTVKGNIVSVSRELVSDGHLHRFAYVTKDGTQVRFIVIKKNAVAYGCGLDACEICGESGYYEDGGKVICRRCGVMMNIQTIGFPGGCNPIPIKYEVGPKELRFFADELNGHAKIFKTKII</sequence>
<gene>
    <name evidence="3" type="ORF">NCTC11820_01158</name>
</gene>
<dbReference type="Proteomes" id="UP000250245">
    <property type="component" value="Unassembled WGS sequence"/>
</dbReference>
<name>A0A2X2YL45_9ACTO</name>
<evidence type="ECO:0000313" key="3">
    <source>
        <dbReference type="EMBL" id="SQB64804.1"/>
    </source>
</evidence>
<keyword evidence="1" id="KW-1133">Transmembrane helix</keyword>
<evidence type="ECO:0000259" key="2">
    <source>
        <dbReference type="Pfam" id="PF10080"/>
    </source>
</evidence>
<dbReference type="GeneID" id="55565548"/>
<dbReference type="RefSeq" id="WP_004007049.1">
    <property type="nucleotide sequence ID" value="NZ_CAMYEK010000010.1"/>
</dbReference>
<organism evidence="3 4">
    <name type="scientific">Mobiluncus curtisii</name>
    <dbReference type="NCBI Taxonomy" id="2051"/>
    <lineage>
        <taxon>Bacteria</taxon>
        <taxon>Bacillati</taxon>
        <taxon>Actinomycetota</taxon>
        <taxon>Actinomycetes</taxon>
        <taxon>Actinomycetales</taxon>
        <taxon>Actinomycetaceae</taxon>
        <taxon>Mobiluncus</taxon>
    </lineage>
</organism>
<feature type="transmembrane region" description="Helical" evidence="1">
    <location>
        <begin position="36"/>
        <end position="59"/>
    </location>
</feature>
<protein>
    <submittedName>
        <fullName evidence="3">Predicted membrane protein</fullName>
    </submittedName>
</protein>
<dbReference type="InterPro" id="IPR018758">
    <property type="entry name" value="FtrD-like"/>
</dbReference>
<dbReference type="EMBL" id="UASJ01000001">
    <property type="protein sequence ID" value="SQB64804.1"/>
    <property type="molecule type" value="Genomic_DNA"/>
</dbReference>
<keyword evidence="1" id="KW-0812">Transmembrane</keyword>
<proteinExistence type="predicted"/>
<accession>A0A2X2YL45</accession>
<feature type="domain" description="Membrane iron-sulfur containing protein FtrD-like" evidence="2">
    <location>
        <begin position="319"/>
        <end position="419"/>
    </location>
</feature>
<dbReference type="AlphaFoldDB" id="A0A2X2YL45"/>
<feature type="transmembrane region" description="Helical" evidence="1">
    <location>
        <begin position="219"/>
        <end position="246"/>
    </location>
</feature>
<evidence type="ECO:0000256" key="1">
    <source>
        <dbReference type="SAM" id="Phobius"/>
    </source>
</evidence>
<feature type="transmembrane region" description="Helical" evidence="1">
    <location>
        <begin position="106"/>
        <end position="127"/>
    </location>
</feature>
<feature type="transmembrane region" description="Helical" evidence="1">
    <location>
        <begin position="6"/>
        <end position="24"/>
    </location>
</feature>
<feature type="transmembrane region" description="Helical" evidence="1">
    <location>
        <begin position="271"/>
        <end position="289"/>
    </location>
</feature>